<evidence type="ECO:0000313" key="3">
    <source>
        <dbReference type="Proteomes" id="UP001286456"/>
    </source>
</evidence>
<gene>
    <name evidence="2" type="ORF">B0T19DRAFT_469375</name>
</gene>
<keyword evidence="3" id="KW-1185">Reference proteome</keyword>
<evidence type="ECO:0000256" key="1">
    <source>
        <dbReference type="SAM" id="MobiDB-lite"/>
    </source>
</evidence>
<reference evidence="2" key="2">
    <citation type="submission" date="2023-06" db="EMBL/GenBank/DDBJ databases">
        <authorList>
            <consortium name="Lawrence Berkeley National Laboratory"/>
            <person name="Haridas S."/>
            <person name="Hensen N."/>
            <person name="Bonometti L."/>
            <person name="Westerberg I."/>
            <person name="Brannstrom I.O."/>
            <person name="Guillou S."/>
            <person name="Cros-Aarteil S."/>
            <person name="Calhoun S."/>
            <person name="Kuo A."/>
            <person name="Mondo S."/>
            <person name="Pangilinan J."/>
            <person name="Riley R."/>
            <person name="Labutti K."/>
            <person name="Andreopoulos B."/>
            <person name="Lipzen A."/>
            <person name="Chen C."/>
            <person name="Yanf M."/>
            <person name="Daum C."/>
            <person name="Ng V."/>
            <person name="Clum A."/>
            <person name="Steindorff A."/>
            <person name="Ohm R."/>
            <person name="Martin F."/>
            <person name="Silar P."/>
            <person name="Natvig D."/>
            <person name="Lalanne C."/>
            <person name="Gautier V."/>
            <person name="Ament-Velasquez S.L."/>
            <person name="Kruys A."/>
            <person name="Hutchinson M.I."/>
            <person name="Powell A.J."/>
            <person name="Barry K."/>
            <person name="Miller A.N."/>
            <person name="Grigoriev I.V."/>
            <person name="Debuchy R."/>
            <person name="Gladieux P."/>
            <person name="Thoren M.H."/>
            <person name="Johannesson H."/>
        </authorList>
    </citation>
    <scope>NUCLEOTIDE SEQUENCE</scope>
    <source>
        <strain evidence="2">SMH4131-1</strain>
    </source>
</reference>
<protein>
    <submittedName>
        <fullName evidence="2">Uncharacterized protein</fullName>
    </submittedName>
</protein>
<dbReference type="EMBL" id="JAUEPO010000007">
    <property type="protein sequence ID" value="KAK3317629.1"/>
    <property type="molecule type" value="Genomic_DNA"/>
</dbReference>
<dbReference type="AlphaFoldDB" id="A0AAE0M4J0"/>
<accession>A0AAE0M4J0</accession>
<organism evidence="2 3">
    <name type="scientific">Cercophora scortea</name>
    <dbReference type="NCBI Taxonomy" id="314031"/>
    <lineage>
        <taxon>Eukaryota</taxon>
        <taxon>Fungi</taxon>
        <taxon>Dikarya</taxon>
        <taxon>Ascomycota</taxon>
        <taxon>Pezizomycotina</taxon>
        <taxon>Sordariomycetes</taxon>
        <taxon>Sordariomycetidae</taxon>
        <taxon>Sordariales</taxon>
        <taxon>Lasiosphaeriaceae</taxon>
        <taxon>Cercophora</taxon>
    </lineage>
</organism>
<comment type="caution">
    <text evidence="2">The sequence shown here is derived from an EMBL/GenBank/DDBJ whole genome shotgun (WGS) entry which is preliminary data.</text>
</comment>
<feature type="region of interest" description="Disordered" evidence="1">
    <location>
        <begin position="241"/>
        <end position="275"/>
    </location>
</feature>
<dbReference type="Proteomes" id="UP001286456">
    <property type="component" value="Unassembled WGS sequence"/>
</dbReference>
<name>A0AAE0M4J0_9PEZI</name>
<proteinExistence type="predicted"/>
<reference evidence="2" key="1">
    <citation type="journal article" date="2023" name="Mol. Phylogenet. Evol.">
        <title>Genome-scale phylogeny and comparative genomics of the fungal order Sordariales.</title>
        <authorList>
            <person name="Hensen N."/>
            <person name="Bonometti L."/>
            <person name="Westerberg I."/>
            <person name="Brannstrom I.O."/>
            <person name="Guillou S."/>
            <person name="Cros-Aarteil S."/>
            <person name="Calhoun S."/>
            <person name="Haridas S."/>
            <person name="Kuo A."/>
            <person name="Mondo S."/>
            <person name="Pangilinan J."/>
            <person name="Riley R."/>
            <person name="LaButti K."/>
            <person name="Andreopoulos B."/>
            <person name="Lipzen A."/>
            <person name="Chen C."/>
            <person name="Yan M."/>
            <person name="Daum C."/>
            <person name="Ng V."/>
            <person name="Clum A."/>
            <person name="Steindorff A."/>
            <person name="Ohm R.A."/>
            <person name="Martin F."/>
            <person name="Silar P."/>
            <person name="Natvig D.O."/>
            <person name="Lalanne C."/>
            <person name="Gautier V."/>
            <person name="Ament-Velasquez S.L."/>
            <person name="Kruys A."/>
            <person name="Hutchinson M.I."/>
            <person name="Powell A.J."/>
            <person name="Barry K."/>
            <person name="Miller A.N."/>
            <person name="Grigoriev I.V."/>
            <person name="Debuchy R."/>
            <person name="Gladieux P."/>
            <person name="Hiltunen Thoren M."/>
            <person name="Johannesson H."/>
        </authorList>
    </citation>
    <scope>NUCLEOTIDE SEQUENCE</scope>
    <source>
        <strain evidence="2">SMH4131-1</strain>
    </source>
</reference>
<evidence type="ECO:0000313" key="2">
    <source>
        <dbReference type="EMBL" id="KAK3317629.1"/>
    </source>
</evidence>
<sequence length="363" mass="40970">MRVGNFDIPVHIPLLAGADEASLNEWKSELLSLLKALRLQRYIQQDVPRSRPTTSRACQEWIHQRANVQLILARSLSLNHISAAMKRIGWTPDEVNPRGTYLKALQVFAEDTPDRLLEEYTALRPSAFESFRYYVLHLQFLKDRLAFLDLPMDDNTHLWLALNAVKERYPDEHRHWVRMMKRGTMSWEVLMDAFSTLADREPDYNPTARNDSSSEDINMMEEASPVGFCLCSIIIARSPPSPEPFEPASSRLFLGKTRSGKGGSTNNPSVASSSRRLDSFDLSSLQRALAEISLAAESRPPPPTINLQANLKFNDAGIYEAVNNVASLPAPVKFTAMGCRPLPGPMFCGSSVWMNSRRAHWER</sequence>